<evidence type="ECO:0000313" key="12">
    <source>
        <dbReference type="Proteomes" id="UP001373714"/>
    </source>
</evidence>
<feature type="transmembrane region" description="Helical" evidence="9">
    <location>
        <begin position="376"/>
        <end position="397"/>
    </location>
</feature>
<organism evidence="11 12">
    <name type="scientific">Orbilia blumenaviensis</name>
    <dbReference type="NCBI Taxonomy" id="1796055"/>
    <lineage>
        <taxon>Eukaryota</taxon>
        <taxon>Fungi</taxon>
        <taxon>Dikarya</taxon>
        <taxon>Ascomycota</taxon>
        <taxon>Pezizomycotina</taxon>
        <taxon>Orbiliomycetes</taxon>
        <taxon>Orbiliales</taxon>
        <taxon>Orbiliaceae</taxon>
        <taxon>Orbilia</taxon>
    </lineage>
</organism>
<feature type="domain" description="Major facilitator superfamily (MFS) profile" evidence="10">
    <location>
        <begin position="57"/>
        <end position="497"/>
    </location>
</feature>
<evidence type="ECO:0000256" key="2">
    <source>
        <dbReference type="ARBA" id="ARBA00010992"/>
    </source>
</evidence>
<dbReference type="Gene3D" id="1.20.1250.20">
    <property type="entry name" value="MFS general substrate transporter like domains"/>
    <property type="match status" value="1"/>
</dbReference>
<feature type="transmembrane region" description="Helical" evidence="9">
    <location>
        <begin position="313"/>
        <end position="331"/>
    </location>
</feature>
<dbReference type="Proteomes" id="UP001373714">
    <property type="component" value="Unassembled WGS sequence"/>
</dbReference>
<accession>A0AAV9URN3</accession>
<keyword evidence="7" id="KW-0462">Maltose metabolism</keyword>
<feature type="transmembrane region" description="Helical" evidence="9">
    <location>
        <begin position="158"/>
        <end position="179"/>
    </location>
</feature>
<dbReference type="AlphaFoldDB" id="A0AAV9URN3"/>
<dbReference type="InterPro" id="IPR020846">
    <property type="entry name" value="MFS_dom"/>
</dbReference>
<feature type="transmembrane region" description="Helical" evidence="9">
    <location>
        <begin position="54"/>
        <end position="79"/>
    </location>
</feature>
<dbReference type="InterPro" id="IPR036259">
    <property type="entry name" value="MFS_trans_sf"/>
</dbReference>
<feature type="transmembrane region" description="Helical" evidence="9">
    <location>
        <begin position="403"/>
        <end position="428"/>
    </location>
</feature>
<evidence type="ECO:0000256" key="5">
    <source>
        <dbReference type="ARBA" id="ARBA00022989"/>
    </source>
</evidence>
<dbReference type="SUPFAM" id="SSF103473">
    <property type="entry name" value="MFS general substrate transporter"/>
    <property type="match status" value="1"/>
</dbReference>
<name>A0AAV9URN3_9PEZI</name>
<feature type="transmembrane region" description="Helical" evidence="9">
    <location>
        <begin position="351"/>
        <end position="369"/>
    </location>
</feature>
<dbReference type="PROSITE" id="PS00217">
    <property type="entry name" value="SUGAR_TRANSPORT_2"/>
    <property type="match status" value="1"/>
</dbReference>
<keyword evidence="4 9" id="KW-0812">Transmembrane</keyword>
<keyword evidence="3 8" id="KW-0813">Transport</keyword>
<dbReference type="InterPro" id="IPR005828">
    <property type="entry name" value="MFS_sugar_transport-like"/>
</dbReference>
<evidence type="ECO:0000256" key="1">
    <source>
        <dbReference type="ARBA" id="ARBA00004141"/>
    </source>
</evidence>
<feature type="transmembrane region" description="Helical" evidence="9">
    <location>
        <begin position="191"/>
        <end position="211"/>
    </location>
</feature>
<reference evidence="11 12" key="1">
    <citation type="submission" date="2019-10" db="EMBL/GenBank/DDBJ databases">
        <authorList>
            <person name="Palmer J.M."/>
        </authorList>
    </citation>
    <scope>NUCLEOTIDE SEQUENCE [LARGE SCALE GENOMIC DNA]</scope>
    <source>
        <strain evidence="11 12">TWF730</strain>
    </source>
</reference>
<evidence type="ECO:0000256" key="6">
    <source>
        <dbReference type="ARBA" id="ARBA00023136"/>
    </source>
</evidence>
<evidence type="ECO:0000313" key="11">
    <source>
        <dbReference type="EMBL" id="KAK6346090.1"/>
    </source>
</evidence>
<evidence type="ECO:0000256" key="9">
    <source>
        <dbReference type="SAM" id="Phobius"/>
    </source>
</evidence>
<dbReference type="GO" id="GO:0016020">
    <property type="term" value="C:membrane"/>
    <property type="evidence" value="ECO:0007669"/>
    <property type="project" value="UniProtKB-SubCell"/>
</dbReference>
<dbReference type="EMBL" id="JAVHNS010000008">
    <property type="protein sequence ID" value="KAK6346090.1"/>
    <property type="molecule type" value="Genomic_DNA"/>
</dbReference>
<dbReference type="Pfam" id="PF00083">
    <property type="entry name" value="Sugar_tr"/>
    <property type="match status" value="1"/>
</dbReference>
<feature type="transmembrane region" description="Helical" evidence="9">
    <location>
        <begin position="448"/>
        <end position="468"/>
    </location>
</feature>
<dbReference type="NCBIfam" id="TIGR00879">
    <property type="entry name" value="SP"/>
    <property type="match status" value="1"/>
</dbReference>
<keyword evidence="6 9" id="KW-0472">Membrane</keyword>
<comment type="similarity">
    <text evidence="2 8">Belongs to the major facilitator superfamily. Sugar transporter (TC 2.A.1.1) family.</text>
</comment>
<evidence type="ECO:0000256" key="4">
    <source>
        <dbReference type="ARBA" id="ARBA00022692"/>
    </source>
</evidence>
<dbReference type="InterPro" id="IPR050360">
    <property type="entry name" value="MFS_Sugar_Transporters"/>
</dbReference>
<dbReference type="PANTHER" id="PTHR48022">
    <property type="entry name" value="PLASTIDIC GLUCOSE TRANSPORTER 4"/>
    <property type="match status" value="1"/>
</dbReference>
<dbReference type="GO" id="GO:0005351">
    <property type="term" value="F:carbohydrate:proton symporter activity"/>
    <property type="evidence" value="ECO:0007669"/>
    <property type="project" value="TreeGrafter"/>
</dbReference>
<evidence type="ECO:0000256" key="8">
    <source>
        <dbReference type="RuleBase" id="RU003346"/>
    </source>
</evidence>
<dbReference type="PROSITE" id="PS50850">
    <property type="entry name" value="MFS"/>
    <property type="match status" value="1"/>
</dbReference>
<feature type="transmembrane region" description="Helical" evidence="9">
    <location>
        <begin position="134"/>
        <end position="152"/>
    </location>
</feature>
<protein>
    <recommendedName>
        <fullName evidence="10">Major facilitator superfamily (MFS) profile domain-containing protein</fullName>
    </recommendedName>
</protein>
<evidence type="ECO:0000256" key="3">
    <source>
        <dbReference type="ARBA" id="ARBA00022448"/>
    </source>
</evidence>
<keyword evidence="12" id="KW-1185">Reference proteome</keyword>
<comment type="subcellular location">
    <subcellularLocation>
        <location evidence="1">Membrane</location>
        <topology evidence="1">Multi-pass membrane protein</topology>
    </subcellularLocation>
</comment>
<feature type="transmembrane region" description="Helical" evidence="9">
    <location>
        <begin position="231"/>
        <end position="252"/>
    </location>
</feature>
<dbReference type="FunFam" id="1.20.1250.20:FF:000149">
    <property type="entry name" value="MFS transporter, SP family, general alpha glucoside:H+ symporter"/>
    <property type="match status" value="1"/>
</dbReference>
<evidence type="ECO:0000259" key="10">
    <source>
        <dbReference type="PROSITE" id="PS50850"/>
    </source>
</evidence>
<dbReference type="InterPro" id="IPR005829">
    <property type="entry name" value="Sugar_transporter_CS"/>
</dbReference>
<dbReference type="PANTHER" id="PTHR48022:SF5">
    <property type="entry name" value="ALPHA-GLUCOSIDES PERMEASE MPH2-RELATED"/>
    <property type="match status" value="1"/>
</dbReference>
<keyword evidence="5 9" id="KW-1133">Transmembrane helix</keyword>
<dbReference type="InterPro" id="IPR003663">
    <property type="entry name" value="Sugar/inositol_transpt"/>
</dbReference>
<feature type="transmembrane region" description="Helical" evidence="9">
    <location>
        <begin position="474"/>
        <end position="491"/>
    </location>
</feature>
<dbReference type="GO" id="GO:0000023">
    <property type="term" value="P:maltose metabolic process"/>
    <property type="evidence" value="ECO:0007669"/>
    <property type="project" value="UniProtKB-KW"/>
</dbReference>
<proteinExistence type="inferred from homology"/>
<evidence type="ECO:0000256" key="7">
    <source>
        <dbReference type="ARBA" id="ARBA00026248"/>
    </source>
</evidence>
<sequence length="551" mass="61144">MDKGIVEGGVVANRVDSEDSNIRNDSEIIAEAAFAADKESKMTLREGIKLYPHAIGWSVLLSMAIIMEGFDIVLISNFFGFPQFVQKYGEQLPDGTYNISAKWQTALSNGAYVGEIIGLFINGIVSERYGYRKTMIGSLSILTLLIFIPFFAPRIEILLLGGILLGIPWGVFQTLTTAYASEVCPTALRAYLTTFVNLCWVIGQLIASSVLRGFLSRQDQWSYRIPFALQWIWPVPIIIGCIFAPESPWWLVRQGRIADAEASVRRLTKEGTGVDIQKSVSMMIRTNELEKEASSGTRYIDCFKGTDLRRTEIACVVWGIQTLCGSGLMGYSTYFLQQAGLPVEQSFNFTMGQYALGICGTLGSWLLMMKYGRRTLYISGLIALFLTLLAIGCLGIPKSNMGTAIGIALLIFTFVYDITVGPVCYAIVAEMSTTRLRSKSIVLARNFYNIMGILNNVITPLLVNVTALNWRGKAGFFWAVSCLFCTIYCYFRLPETSGRPYIELDILFEKGVSARRFHKTKVNATTGTIEGGEKAEKDSIEHADHIEKVSI</sequence>
<comment type="caution">
    <text evidence="11">The sequence shown here is derived from an EMBL/GenBank/DDBJ whole genome shotgun (WGS) entry which is preliminary data.</text>
</comment>
<gene>
    <name evidence="11" type="ORF">TWF730_010422</name>
</gene>